<dbReference type="SUPFAM" id="SSF52009">
    <property type="entry name" value="Phosphohistidine domain"/>
    <property type="match status" value="1"/>
</dbReference>
<evidence type="ECO:0000259" key="1">
    <source>
        <dbReference type="Pfam" id="PF00391"/>
    </source>
</evidence>
<dbReference type="GO" id="GO:0005524">
    <property type="term" value="F:ATP binding"/>
    <property type="evidence" value="ECO:0007669"/>
    <property type="project" value="InterPro"/>
</dbReference>
<dbReference type="Pfam" id="PF00391">
    <property type="entry name" value="PEP-utilizers"/>
    <property type="match status" value="1"/>
</dbReference>
<dbReference type="Gene3D" id="3.30.470.20">
    <property type="entry name" value="ATP-grasp fold, B domain"/>
    <property type="match status" value="2"/>
</dbReference>
<dbReference type="InterPro" id="IPR008279">
    <property type="entry name" value="PEP-util_enz_mobile_dom"/>
</dbReference>
<evidence type="ECO:0000313" key="4">
    <source>
        <dbReference type="Proteomes" id="UP000228896"/>
    </source>
</evidence>
<gene>
    <name evidence="3" type="ORF">COS18_00865</name>
</gene>
<dbReference type="InterPro" id="IPR002192">
    <property type="entry name" value="PPDK_AMP/ATP-bd"/>
</dbReference>
<dbReference type="GO" id="GO:0016301">
    <property type="term" value="F:kinase activity"/>
    <property type="evidence" value="ECO:0007669"/>
    <property type="project" value="InterPro"/>
</dbReference>
<evidence type="ECO:0000313" key="3">
    <source>
        <dbReference type="EMBL" id="PIV52036.1"/>
    </source>
</evidence>
<feature type="domain" description="PEP-utilising enzyme mobile" evidence="1">
    <location>
        <begin position="752"/>
        <end position="825"/>
    </location>
</feature>
<feature type="domain" description="Pyruvate phosphate dikinase AMP/ATP-binding" evidence="2">
    <location>
        <begin position="45"/>
        <end position="195"/>
    </location>
</feature>
<name>A0A2M7DQK1_9BACT</name>
<dbReference type="Proteomes" id="UP000228896">
    <property type="component" value="Unassembled WGS sequence"/>
</dbReference>
<reference evidence="4" key="1">
    <citation type="submission" date="2017-09" db="EMBL/GenBank/DDBJ databases">
        <title>Depth-based differentiation of microbial function through sediment-hosted aquifers and enrichment of novel symbionts in the deep terrestrial subsurface.</title>
        <authorList>
            <person name="Probst A.J."/>
            <person name="Ladd B."/>
            <person name="Jarett J.K."/>
            <person name="Geller-Mcgrath D.E."/>
            <person name="Sieber C.M.K."/>
            <person name="Emerson J.B."/>
            <person name="Anantharaman K."/>
            <person name="Thomas B.C."/>
            <person name="Malmstrom R."/>
            <person name="Stieglmeier M."/>
            <person name="Klingl A."/>
            <person name="Woyke T."/>
            <person name="Ryan C.M."/>
            <person name="Banfield J.F."/>
        </authorList>
    </citation>
    <scope>NUCLEOTIDE SEQUENCE [LARGE SCALE GENOMIC DNA]</scope>
</reference>
<organism evidence="3 4">
    <name type="scientific">Candidatus Falkowbacteria bacterium CG02_land_8_20_14_3_00_36_14</name>
    <dbReference type="NCBI Taxonomy" id="1974560"/>
    <lineage>
        <taxon>Bacteria</taxon>
        <taxon>Candidatus Falkowiibacteriota</taxon>
    </lineage>
</organism>
<dbReference type="EMBL" id="PETS01000015">
    <property type="protein sequence ID" value="PIV52036.1"/>
    <property type="molecule type" value="Genomic_DNA"/>
</dbReference>
<dbReference type="PANTHER" id="PTHR43615">
    <property type="entry name" value="PHOSPHOENOLPYRUVATE SYNTHASE-RELATED"/>
    <property type="match status" value="1"/>
</dbReference>
<evidence type="ECO:0008006" key="5">
    <source>
        <dbReference type="Google" id="ProtNLM"/>
    </source>
</evidence>
<dbReference type="Pfam" id="PF01326">
    <property type="entry name" value="PPDK_N"/>
    <property type="match status" value="1"/>
</dbReference>
<proteinExistence type="predicted"/>
<dbReference type="Gene3D" id="3.50.30.10">
    <property type="entry name" value="Phosphohistidine domain"/>
    <property type="match status" value="1"/>
</dbReference>
<protein>
    <recommendedName>
        <fullName evidence="5">Phosphoenolpyruvate synthase</fullName>
    </recommendedName>
</protein>
<dbReference type="AlphaFoldDB" id="A0A2M7DQK1"/>
<dbReference type="PANTHER" id="PTHR43615:SF1">
    <property type="entry name" value="PPDK_N DOMAIN-CONTAINING PROTEIN"/>
    <property type="match status" value="1"/>
</dbReference>
<sequence length="831" mass="92491">MKIVRNFSSGKIDEKVVGGKAKRLYKLQMAKFPVKEFIVISTDTVVSILKGGSVPRDVLNDILSFLNFGRHGVAVRSSAVGEDGHLSWAGQFTTRLFVSKNDLAKIITECIQAQHSKTVRAYAKVHKVEIPPLALIVQEMVDAETAGVLFTTSPINKSSEAVVEAIAGVGEALVSGLCKPVRFHINLETGNLLKVDGNRNEISLSDSQLAEIVFYGRAAIGLFSSHQDIEWAVERGTKNIFINQSRTITTVSNFNIDGIRATSIQEAKNLIEAESVRLDGLGISFGEDVLSDQNIAEILTPHPCQMAFGIFTYCFAHEDGAIKVGRNEMGYEIGSELNAGLFTLIGGQPRCSIVHDAMTFRIKGIALGDYTKIIEFYLAKIKQEEKLANYPEIVLYQQTPEREFLEGLFGIELGEKYYGLYQKFFSNLSTIEDGMDKYCRDEFIPRWRKSMALYAEAHLLSDLQMMARCYKEVADLLRIEACVMFVQAARIEFFVFARLRNLLKKMFGEQGGEFLNTITSGIPLNLNPNLAFSVRLSQFRDKAISIKDVLSEFGHLGIHELEISIPRYHEQPKIIAELAQKISGDPYEELMASIKRSSVLIERLLNDAAELRGELEREINIARRYLPLREVAKFEFLRGYDILRTISLTINKKLGWEDGLIFHLDPTEVFLLGSCDNENMRQLAEERRRKWNENKSLYIPTVVWSSELDAVGRPPTLNSSILYGIGVTNSTTEGEVIVITDLNNQGAISSLRPGGILVTITTDPAWTPLLSVIGSKGGLITEVGGLLAHAAIYTREVGMAAVLNVSRATQILKTGMRVRVNGPQGYVEILK</sequence>
<dbReference type="SUPFAM" id="SSF56059">
    <property type="entry name" value="Glutathione synthetase ATP-binding domain-like"/>
    <property type="match status" value="1"/>
</dbReference>
<dbReference type="Gene3D" id="3.30.1490.20">
    <property type="entry name" value="ATP-grasp fold, A domain"/>
    <property type="match status" value="1"/>
</dbReference>
<dbReference type="InterPro" id="IPR036637">
    <property type="entry name" value="Phosphohistidine_dom_sf"/>
</dbReference>
<evidence type="ECO:0000259" key="2">
    <source>
        <dbReference type="Pfam" id="PF01326"/>
    </source>
</evidence>
<accession>A0A2M7DQK1</accession>
<dbReference type="InterPro" id="IPR013815">
    <property type="entry name" value="ATP_grasp_subdomain_1"/>
</dbReference>
<comment type="caution">
    <text evidence="3">The sequence shown here is derived from an EMBL/GenBank/DDBJ whole genome shotgun (WGS) entry which is preliminary data.</text>
</comment>
<dbReference type="InterPro" id="IPR051549">
    <property type="entry name" value="PEP_Utilizing_Enz"/>
</dbReference>